<evidence type="ECO:0000256" key="1">
    <source>
        <dbReference type="ARBA" id="ARBA00023125"/>
    </source>
</evidence>
<dbReference type="InterPro" id="IPR001647">
    <property type="entry name" value="HTH_TetR"/>
</dbReference>
<dbReference type="GO" id="GO:0000976">
    <property type="term" value="F:transcription cis-regulatory region binding"/>
    <property type="evidence" value="ECO:0007669"/>
    <property type="project" value="TreeGrafter"/>
</dbReference>
<evidence type="ECO:0000256" key="2">
    <source>
        <dbReference type="PROSITE-ProRule" id="PRU00335"/>
    </source>
</evidence>
<evidence type="ECO:0000259" key="4">
    <source>
        <dbReference type="PROSITE" id="PS50977"/>
    </source>
</evidence>
<dbReference type="Gene3D" id="1.10.357.10">
    <property type="entry name" value="Tetracycline Repressor, domain 2"/>
    <property type="match status" value="1"/>
</dbReference>
<dbReference type="InterPro" id="IPR009057">
    <property type="entry name" value="Homeodomain-like_sf"/>
</dbReference>
<name>A0A3N2DQ37_9GAMM</name>
<dbReference type="InterPro" id="IPR050109">
    <property type="entry name" value="HTH-type_TetR-like_transc_reg"/>
</dbReference>
<keyword evidence="3" id="KW-1133">Transmembrane helix</keyword>
<feature type="transmembrane region" description="Helical" evidence="3">
    <location>
        <begin position="12"/>
        <end position="32"/>
    </location>
</feature>
<dbReference type="PANTHER" id="PTHR30055">
    <property type="entry name" value="HTH-TYPE TRANSCRIPTIONAL REGULATOR RUTR"/>
    <property type="match status" value="1"/>
</dbReference>
<keyword evidence="3" id="KW-0812">Transmembrane</keyword>
<organism evidence="5 6">
    <name type="scientific">Sinobacterium caligoides</name>
    <dbReference type="NCBI Taxonomy" id="933926"/>
    <lineage>
        <taxon>Bacteria</taxon>
        <taxon>Pseudomonadati</taxon>
        <taxon>Pseudomonadota</taxon>
        <taxon>Gammaproteobacteria</taxon>
        <taxon>Cellvibrionales</taxon>
        <taxon>Spongiibacteraceae</taxon>
        <taxon>Sinobacterium</taxon>
    </lineage>
</organism>
<evidence type="ECO:0000313" key="6">
    <source>
        <dbReference type="Proteomes" id="UP000275394"/>
    </source>
</evidence>
<protein>
    <submittedName>
        <fullName evidence="5">TetR family transcriptional regulator</fullName>
    </submittedName>
</protein>
<keyword evidence="1 2" id="KW-0238">DNA-binding</keyword>
<proteinExistence type="predicted"/>
<dbReference type="OrthoDB" id="4541465at2"/>
<evidence type="ECO:0000256" key="3">
    <source>
        <dbReference type="SAM" id="Phobius"/>
    </source>
</evidence>
<gene>
    <name evidence="5" type="ORF">EDC56_2356</name>
</gene>
<dbReference type="AlphaFoldDB" id="A0A3N2DQ37"/>
<feature type="domain" description="HTH tetR-type" evidence="4">
    <location>
        <begin position="70"/>
        <end position="130"/>
    </location>
</feature>
<dbReference type="Pfam" id="PF00440">
    <property type="entry name" value="TetR_N"/>
    <property type="match status" value="1"/>
</dbReference>
<dbReference type="PANTHER" id="PTHR30055:SF226">
    <property type="entry name" value="HTH-TYPE TRANSCRIPTIONAL REGULATOR PKSA"/>
    <property type="match status" value="1"/>
</dbReference>
<reference evidence="5 6" key="1">
    <citation type="submission" date="2018-11" db="EMBL/GenBank/DDBJ databases">
        <title>Genomic Encyclopedia of Type Strains, Phase IV (KMG-IV): sequencing the most valuable type-strain genomes for metagenomic binning, comparative biology and taxonomic classification.</title>
        <authorList>
            <person name="Goeker M."/>
        </authorList>
    </citation>
    <scope>NUCLEOTIDE SEQUENCE [LARGE SCALE GENOMIC DNA]</scope>
    <source>
        <strain evidence="5 6">DSM 100316</strain>
    </source>
</reference>
<dbReference type="EMBL" id="RKHR01000004">
    <property type="protein sequence ID" value="ROS01907.1"/>
    <property type="molecule type" value="Genomic_DNA"/>
</dbReference>
<dbReference type="GO" id="GO:0003700">
    <property type="term" value="F:DNA-binding transcription factor activity"/>
    <property type="evidence" value="ECO:0007669"/>
    <property type="project" value="TreeGrafter"/>
</dbReference>
<evidence type="ECO:0000313" key="5">
    <source>
        <dbReference type="EMBL" id="ROS01907.1"/>
    </source>
</evidence>
<dbReference type="SUPFAM" id="SSF46689">
    <property type="entry name" value="Homeodomain-like"/>
    <property type="match status" value="1"/>
</dbReference>
<keyword evidence="6" id="KW-1185">Reference proteome</keyword>
<accession>A0A3N2DQ37</accession>
<sequence length="283" mass="31875">MVNNNIEFGFNFKVFLCIFTTIVINIVITLGVDDGLKGSRTGIMTKIATVAKAAKKAPTKTAKAKTAKGAKAREKLKLAAMVVLEREGFHKMRISDVTKQAGVAAGLFYHYFSDLKSLTLEVLDDFLARFEDVATIEREVPKGDWYARMYAHHLLSVRSYAEHPGIMRCMQQMADEDEGFAGRWRASKREQLKWLAALMPKLFPEAGFSEHQALMVVYTLGGSGETILRDYYINEDDELVQQPLSVEEMAELLTVTFYRGLFLENPPAEKLVYTANLRAMVRS</sequence>
<dbReference type="Proteomes" id="UP000275394">
    <property type="component" value="Unassembled WGS sequence"/>
</dbReference>
<comment type="caution">
    <text evidence="5">The sequence shown here is derived from an EMBL/GenBank/DDBJ whole genome shotgun (WGS) entry which is preliminary data.</text>
</comment>
<keyword evidence="3" id="KW-0472">Membrane</keyword>
<feature type="DNA-binding region" description="H-T-H motif" evidence="2">
    <location>
        <begin position="93"/>
        <end position="112"/>
    </location>
</feature>
<dbReference type="Gene3D" id="1.10.10.60">
    <property type="entry name" value="Homeodomain-like"/>
    <property type="match status" value="1"/>
</dbReference>
<dbReference type="PROSITE" id="PS50977">
    <property type="entry name" value="HTH_TETR_2"/>
    <property type="match status" value="1"/>
</dbReference>